<sequence>MGSINYNRKINMDHHNLCDKWHSQSQKSRRVAAPSDLVVFIPITINVFFLGLRPPESVLKEGTSSVIRGIRGSLVEGSSL</sequence>
<evidence type="ECO:0000313" key="2">
    <source>
        <dbReference type="Proteomes" id="UP000824120"/>
    </source>
</evidence>
<gene>
    <name evidence="1" type="ORF">H5410_015527</name>
</gene>
<reference evidence="1 2" key="1">
    <citation type="submission" date="2020-09" db="EMBL/GenBank/DDBJ databases">
        <title>De no assembly of potato wild relative species, Solanum commersonii.</title>
        <authorList>
            <person name="Cho K."/>
        </authorList>
    </citation>
    <scope>NUCLEOTIDE SEQUENCE [LARGE SCALE GENOMIC DNA]</scope>
    <source>
        <strain evidence="1">LZ3.2</strain>
        <tissue evidence="1">Leaf</tissue>
    </source>
</reference>
<accession>A0A9J5ZUS3</accession>
<dbReference type="Proteomes" id="UP000824120">
    <property type="component" value="Chromosome 3"/>
</dbReference>
<keyword evidence="2" id="KW-1185">Reference proteome</keyword>
<dbReference type="AlphaFoldDB" id="A0A9J5ZUS3"/>
<comment type="caution">
    <text evidence="1">The sequence shown here is derived from an EMBL/GenBank/DDBJ whole genome shotgun (WGS) entry which is preliminary data.</text>
</comment>
<protein>
    <submittedName>
        <fullName evidence="1">Uncharacterized protein</fullName>
    </submittedName>
</protein>
<name>A0A9J5ZUS3_SOLCO</name>
<proteinExistence type="predicted"/>
<evidence type="ECO:0000313" key="1">
    <source>
        <dbReference type="EMBL" id="KAG5615703.1"/>
    </source>
</evidence>
<dbReference type="EMBL" id="JACXVP010000003">
    <property type="protein sequence ID" value="KAG5615703.1"/>
    <property type="molecule type" value="Genomic_DNA"/>
</dbReference>
<organism evidence="1 2">
    <name type="scientific">Solanum commersonii</name>
    <name type="common">Commerson's wild potato</name>
    <name type="synonym">Commerson's nightshade</name>
    <dbReference type="NCBI Taxonomy" id="4109"/>
    <lineage>
        <taxon>Eukaryota</taxon>
        <taxon>Viridiplantae</taxon>
        <taxon>Streptophyta</taxon>
        <taxon>Embryophyta</taxon>
        <taxon>Tracheophyta</taxon>
        <taxon>Spermatophyta</taxon>
        <taxon>Magnoliopsida</taxon>
        <taxon>eudicotyledons</taxon>
        <taxon>Gunneridae</taxon>
        <taxon>Pentapetalae</taxon>
        <taxon>asterids</taxon>
        <taxon>lamiids</taxon>
        <taxon>Solanales</taxon>
        <taxon>Solanaceae</taxon>
        <taxon>Solanoideae</taxon>
        <taxon>Solaneae</taxon>
        <taxon>Solanum</taxon>
    </lineage>
</organism>